<comment type="caution">
    <text evidence="7">The sequence shown here is derived from an EMBL/GenBank/DDBJ whole genome shotgun (WGS) entry which is preliminary data.</text>
</comment>
<name>A0AAJ2U4C7_ALKPS</name>
<protein>
    <submittedName>
        <fullName evidence="7">Penicillin acylase family protein</fullName>
        <ecNumber evidence="7">3.5.1.-</ecNumber>
    </submittedName>
</protein>
<dbReference type="InterPro" id="IPR029055">
    <property type="entry name" value="Ntn_hydrolases_N"/>
</dbReference>
<dbReference type="EC" id="3.5.1.-" evidence="7"/>
<sequence>MAIQTGVGDQAVRTKKKWPKIVGITAAVLFIVLIGAGSWLYMQVVKPLPTIEGEVTLEALDMPVSVWRDEMGVPHIEAENEKDLYIAQGYVTAQDRLFQMDLSRRQASGMLSEVIGEAALDTDKFFRSFGLRRAAEASAELYSDEAKEVLSAYAIGVNAFIREAKEKGTMPIEFRILGYEPEEWSETDSLTIGKYMAFDLGGHWEGQAFRYYLAQKFSEDEALELFPSYPDDGALVIEELKAHKLELTDRFLAAVIPDPFNGSNNWVLSGDKTETGMPILADDPHLGLATPAIWYETHLQSPEQNVTGVIFAGVPGIILGHNENIAWGVTNVGPDVQDLYIERRHDENAYLFEYMGEWEEATVYDELIKVKDEEDVHYEVVETRHGPIISEFAYDDDDEYALALRWTAHLPSPELEAVLKFNKATDWDSFSEALESFHTPAQNFVFADVNGTIAYRANGLIPIRSKGDSLIPVPGWTGEYEWEGFIPWEELPTVVNPEQGFIATANNKIVNDDYPYHITHTWAQPFRQQRIYDVLGSGDTFTTEDMKLLQNDIHNLQAEEMLPILLNSVEDSAELRDEDQQALKLLREWDFKDHKDLGAPLIFHLWMQQISDELFKDRIDESMMELFDNRAGAVDELIRRADRGERSEWIEAQGGIDQLLLTSLQETTNRIVRLQGRDANDWNWGEFHSVAFAHPLSSVAPLHLLFNSEPTPMSGSRVTVMAASWNAETGNVTNGAGWRGVMDLSDLSRSEHVVGPGQSGHVRSPWYHNQIKDWTQAGYHKTLLNPEEYQTKSKHLMLTP</sequence>
<keyword evidence="6" id="KW-1133">Transmembrane helix</keyword>
<keyword evidence="5" id="KW-0106">Calcium</keyword>
<evidence type="ECO:0000256" key="6">
    <source>
        <dbReference type="SAM" id="Phobius"/>
    </source>
</evidence>
<dbReference type="GO" id="GO:0017000">
    <property type="term" value="P:antibiotic biosynthetic process"/>
    <property type="evidence" value="ECO:0007669"/>
    <property type="project" value="InterPro"/>
</dbReference>
<keyword evidence="6" id="KW-0472">Membrane</keyword>
<accession>A0AAJ2U4C7</accession>
<keyword evidence="5" id="KW-0479">Metal-binding</keyword>
<evidence type="ECO:0000256" key="5">
    <source>
        <dbReference type="PIRSR" id="PIRSR001227-2"/>
    </source>
</evidence>
<dbReference type="PIRSF" id="PIRSF001227">
    <property type="entry name" value="Pen_acylase"/>
    <property type="match status" value="1"/>
</dbReference>
<dbReference type="GO" id="GO:0016811">
    <property type="term" value="F:hydrolase activity, acting on carbon-nitrogen (but not peptide) bonds, in linear amides"/>
    <property type="evidence" value="ECO:0007669"/>
    <property type="project" value="InterPro"/>
</dbReference>
<evidence type="ECO:0000313" key="7">
    <source>
        <dbReference type="EMBL" id="MDV2886562.1"/>
    </source>
</evidence>
<dbReference type="AlphaFoldDB" id="A0AAJ2U4C7"/>
<feature type="transmembrane region" description="Helical" evidence="6">
    <location>
        <begin position="21"/>
        <end position="42"/>
    </location>
</feature>
<gene>
    <name evidence="7" type="ORF">RYX45_15330</name>
</gene>
<dbReference type="Proteomes" id="UP001285636">
    <property type="component" value="Unassembled WGS sequence"/>
</dbReference>
<evidence type="ECO:0000256" key="3">
    <source>
        <dbReference type="ARBA" id="ARBA00023145"/>
    </source>
</evidence>
<comment type="cofactor">
    <cofactor evidence="5">
        <name>Ca(2+)</name>
        <dbReference type="ChEBI" id="CHEBI:29108"/>
    </cofactor>
    <text evidence="5">Binds 1 Ca(2+) ion per dimer.</text>
</comment>
<dbReference type="InterPro" id="IPR043146">
    <property type="entry name" value="Penicillin_amidase_N_B-knob"/>
</dbReference>
<comment type="similarity">
    <text evidence="1">Belongs to the peptidase S45 family.</text>
</comment>
<dbReference type="InterPro" id="IPR023343">
    <property type="entry name" value="Penicillin_amidase_dom1"/>
</dbReference>
<dbReference type="InterPro" id="IPR002692">
    <property type="entry name" value="S45"/>
</dbReference>
<feature type="active site" description="Nucleophile" evidence="4">
    <location>
        <position position="263"/>
    </location>
</feature>
<dbReference type="Gene3D" id="1.10.439.10">
    <property type="entry name" value="Penicillin Amidohydrolase, domain 1"/>
    <property type="match status" value="1"/>
</dbReference>
<dbReference type="EMBL" id="JAWJAY010000004">
    <property type="protein sequence ID" value="MDV2886562.1"/>
    <property type="molecule type" value="Genomic_DNA"/>
</dbReference>
<dbReference type="RefSeq" id="WP_323467268.1">
    <property type="nucleotide sequence ID" value="NZ_CP144224.1"/>
</dbReference>
<evidence type="ECO:0000256" key="1">
    <source>
        <dbReference type="ARBA" id="ARBA00006586"/>
    </source>
</evidence>
<dbReference type="Gene3D" id="2.30.120.10">
    <property type="match status" value="1"/>
</dbReference>
<dbReference type="Gene3D" id="1.10.1400.10">
    <property type="match status" value="1"/>
</dbReference>
<dbReference type="SUPFAM" id="SSF56235">
    <property type="entry name" value="N-terminal nucleophile aminohydrolases (Ntn hydrolases)"/>
    <property type="match status" value="1"/>
</dbReference>
<reference evidence="7" key="1">
    <citation type="submission" date="2023-10" db="EMBL/GenBank/DDBJ databases">
        <title>Screening of Alkalihalophilus pseudofirmusBZ-TG-HK211 and Its Alleviation of Salt Stress on Rapeseed Growth.</title>
        <authorList>
            <person name="Zhao B."/>
            <person name="Guo T."/>
        </authorList>
    </citation>
    <scope>NUCLEOTIDE SEQUENCE</scope>
    <source>
        <strain evidence="7">BZ-TG-HK211</strain>
    </source>
</reference>
<dbReference type="InterPro" id="IPR043147">
    <property type="entry name" value="Penicillin_amidase_A-knob"/>
</dbReference>
<dbReference type="PANTHER" id="PTHR34218:SF4">
    <property type="entry name" value="ACYL-HOMOSERINE LACTONE ACYLASE QUIP"/>
    <property type="match status" value="1"/>
</dbReference>
<proteinExistence type="inferred from homology"/>
<dbReference type="Pfam" id="PF01804">
    <property type="entry name" value="Penicil_amidase"/>
    <property type="match status" value="1"/>
</dbReference>
<organism evidence="7 8">
    <name type="scientific">Alkalihalophilus pseudofirmus</name>
    <name type="common">Bacillus pseudofirmus</name>
    <dbReference type="NCBI Taxonomy" id="79885"/>
    <lineage>
        <taxon>Bacteria</taxon>
        <taxon>Bacillati</taxon>
        <taxon>Bacillota</taxon>
        <taxon>Bacilli</taxon>
        <taxon>Bacillales</taxon>
        <taxon>Bacillaceae</taxon>
        <taxon>Alkalihalophilus</taxon>
    </lineage>
</organism>
<dbReference type="InterPro" id="IPR014395">
    <property type="entry name" value="Pen/GL7ACA/AHL_acylase"/>
</dbReference>
<feature type="binding site" evidence="5">
    <location>
        <position position="338"/>
    </location>
    <ligand>
        <name>Ca(2+)</name>
        <dbReference type="ChEBI" id="CHEBI:29108"/>
    </ligand>
</feature>
<keyword evidence="3" id="KW-0865">Zymogen</keyword>
<keyword evidence="2 7" id="KW-0378">Hydrolase</keyword>
<evidence type="ECO:0000256" key="4">
    <source>
        <dbReference type="PIRSR" id="PIRSR001227-1"/>
    </source>
</evidence>
<evidence type="ECO:0000256" key="2">
    <source>
        <dbReference type="ARBA" id="ARBA00022801"/>
    </source>
</evidence>
<evidence type="ECO:0000313" key="8">
    <source>
        <dbReference type="Proteomes" id="UP001285636"/>
    </source>
</evidence>
<dbReference type="PANTHER" id="PTHR34218">
    <property type="entry name" value="PEPTIDASE S45 PENICILLIN AMIDASE"/>
    <property type="match status" value="1"/>
</dbReference>
<keyword evidence="6" id="KW-0812">Transmembrane</keyword>
<feature type="binding site" evidence="5">
    <location>
        <position position="335"/>
    </location>
    <ligand>
        <name>Ca(2+)</name>
        <dbReference type="ChEBI" id="CHEBI:29108"/>
    </ligand>
</feature>
<dbReference type="Gene3D" id="3.60.20.10">
    <property type="entry name" value="Glutamine Phosphoribosylpyrophosphate, subunit 1, domain 1"/>
    <property type="match status" value="1"/>
</dbReference>
<dbReference type="GO" id="GO:0046872">
    <property type="term" value="F:metal ion binding"/>
    <property type="evidence" value="ECO:0007669"/>
    <property type="project" value="UniProtKB-KW"/>
</dbReference>
<dbReference type="CDD" id="cd03747">
    <property type="entry name" value="Ntn_PGA_like"/>
    <property type="match status" value="1"/>
</dbReference>